<dbReference type="SUPFAM" id="SSF161111">
    <property type="entry name" value="Cation efflux protein transmembrane domain-like"/>
    <property type="match status" value="1"/>
</dbReference>
<feature type="transmembrane region" description="Helical" evidence="6">
    <location>
        <begin position="174"/>
        <end position="197"/>
    </location>
</feature>
<feature type="transmembrane region" description="Helical" evidence="6">
    <location>
        <begin position="241"/>
        <end position="259"/>
    </location>
</feature>
<feature type="domain" description="Cation efflux protein transmembrane" evidence="7">
    <location>
        <begin position="148"/>
        <end position="260"/>
    </location>
</feature>
<dbReference type="EMBL" id="JACXXH010000004">
    <property type="protein sequence ID" value="MBD3863408.1"/>
    <property type="molecule type" value="Genomic_DNA"/>
</dbReference>
<feature type="transmembrane region" description="Helical" evidence="6">
    <location>
        <begin position="218"/>
        <end position="235"/>
    </location>
</feature>
<keyword evidence="4 6" id="KW-1133">Transmembrane helix</keyword>
<reference evidence="8 9" key="1">
    <citation type="submission" date="2020-09" db="EMBL/GenBank/DDBJ databases">
        <title>Bacillus nautilus sp. nov., Chryseoglobus crepusculi sp. nov, and Psychrobacter noctis sp. nov., isolated from deep-sea sponges from the equatorial Atlantic.</title>
        <authorList>
            <person name="Stennett H.L."/>
            <person name="Williams S.E."/>
        </authorList>
    </citation>
    <scope>NUCLEOTIDE SEQUENCE [LARGE SCALE GENOMIC DNA]</scope>
    <source>
        <strain evidence="8 9">28M-24</strain>
    </source>
</reference>
<evidence type="ECO:0000313" key="9">
    <source>
        <dbReference type="Proteomes" id="UP000627521"/>
    </source>
</evidence>
<evidence type="ECO:0000256" key="5">
    <source>
        <dbReference type="ARBA" id="ARBA00023136"/>
    </source>
</evidence>
<accession>A0ABR8LYU2</accession>
<dbReference type="PANTHER" id="PTHR11562:SF17">
    <property type="entry name" value="RE54080P-RELATED"/>
    <property type="match status" value="1"/>
</dbReference>
<evidence type="ECO:0000259" key="7">
    <source>
        <dbReference type="Pfam" id="PF01545"/>
    </source>
</evidence>
<keyword evidence="3" id="KW-0813">Transport</keyword>
<dbReference type="InterPro" id="IPR050681">
    <property type="entry name" value="CDF/SLC30A"/>
</dbReference>
<evidence type="ECO:0000313" key="8">
    <source>
        <dbReference type="EMBL" id="MBD3863408.1"/>
    </source>
</evidence>
<evidence type="ECO:0000256" key="6">
    <source>
        <dbReference type="SAM" id="Phobius"/>
    </source>
</evidence>
<sequence>MQKTVFKISKMDCPSEENLIKMKLSDIDKIKQLDFNLEERILTLYHNADVNIISNSIKELKLNETLISSEETDTIITESTRSQSKLLWTVLIINFAFFIIEMSTGLISKSMGLVADSLDMLADSFVYGLSLIAVGGTVLKKKRIAKCAGYFQITLAIIGIVEVIRRFLGYEALPVFSTMIIVSVFALIANGICLYLLQKSKSQEAHMRASMIFTSNDIIINLGVITAGVLVNWLHSGIPDLIIGIIVFGLVIQGAFRILKLSK</sequence>
<comment type="subcellular location">
    <subcellularLocation>
        <location evidence="1">Membrane</location>
        <topology evidence="1">Multi-pass membrane protein</topology>
    </subcellularLocation>
</comment>
<gene>
    <name evidence="8" type="ORF">IEG06_08085</name>
</gene>
<dbReference type="SUPFAM" id="SSF55008">
    <property type="entry name" value="HMA, heavy metal-associated domain"/>
    <property type="match status" value="1"/>
</dbReference>
<keyword evidence="2 6" id="KW-0812">Transmembrane</keyword>
<keyword evidence="9" id="KW-1185">Reference proteome</keyword>
<dbReference type="Proteomes" id="UP000627521">
    <property type="component" value="Unassembled WGS sequence"/>
</dbReference>
<keyword evidence="5 6" id="KW-0472">Membrane</keyword>
<dbReference type="InterPro" id="IPR058533">
    <property type="entry name" value="Cation_efflux_TM"/>
</dbReference>
<evidence type="ECO:0000256" key="3">
    <source>
        <dbReference type="ARBA" id="ARBA00022906"/>
    </source>
</evidence>
<feature type="transmembrane region" description="Helical" evidence="6">
    <location>
        <begin position="150"/>
        <end position="168"/>
    </location>
</feature>
<feature type="transmembrane region" description="Helical" evidence="6">
    <location>
        <begin position="86"/>
        <end position="108"/>
    </location>
</feature>
<dbReference type="InterPro" id="IPR027469">
    <property type="entry name" value="Cation_efflux_TMD_sf"/>
</dbReference>
<dbReference type="RefSeq" id="WP_191101289.1">
    <property type="nucleotide sequence ID" value="NZ_JACXXH010000004.1"/>
</dbReference>
<evidence type="ECO:0000256" key="4">
    <source>
        <dbReference type="ARBA" id="ARBA00022989"/>
    </source>
</evidence>
<evidence type="ECO:0000256" key="1">
    <source>
        <dbReference type="ARBA" id="ARBA00004141"/>
    </source>
</evidence>
<name>A0ABR8LYU2_9FLAO</name>
<keyword evidence="3" id="KW-0864">Zinc transport</keyword>
<proteinExistence type="predicted"/>
<dbReference type="PANTHER" id="PTHR11562">
    <property type="entry name" value="CATION EFFLUX PROTEIN/ ZINC TRANSPORTER"/>
    <property type="match status" value="1"/>
</dbReference>
<organism evidence="8 9">
    <name type="scientific">Olleya marilimosa</name>
    <dbReference type="NCBI Taxonomy" id="272164"/>
    <lineage>
        <taxon>Bacteria</taxon>
        <taxon>Pseudomonadati</taxon>
        <taxon>Bacteroidota</taxon>
        <taxon>Flavobacteriia</taxon>
        <taxon>Flavobacteriales</taxon>
        <taxon>Flavobacteriaceae</taxon>
    </lineage>
</organism>
<comment type="caution">
    <text evidence="8">The sequence shown here is derived from an EMBL/GenBank/DDBJ whole genome shotgun (WGS) entry which is preliminary data.</text>
</comment>
<feature type="transmembrane region" description="Helical" evidence="6">
    <location>
        <begin position="120"/>
        <end position="138"/>
    </location>
</feature>
<dbReference type="InterPro" id="IPR036163">
    <property type="entry name" value="HMA_dom_sf"/>
</dbReference>
<feature type="domain" description="Cation efflux protein transmembrane" evidence="7">
    <location>
        <begin position="88"/>
        <end position="134"/>
    </location>
</feature>
<keyword evidence="3" id="KW-0406">Ion transport</keyword>
<evidence type="ECO:0000256" key="2">
    <source>
        <dbReference type="ARBA" id="ARBA00022692"/>
    </source>
</evidence>
<dbReference type="Pfam" id="PF01545">
    <property type="entry name" value="Cation_efflux"/>
    <property type="match status" value="2"/>
</dbReference>
<protein>
    <submittedName>
        <fullName evidence="8">Cation transporter</fullName>
    </submittedName>
</protein>
<dbReference type="Gene3D" id="1.20.1510.10">
    <property type="entry name" value="Cation efflux protein transmembrane domain"/>
    <property type="match status" value="1"/>
</dbReference>
<dbReference type="Gene3D" id="3.30.70.100">
    <property type="match status" value="1"/>
</dbReference>
<keyword evidence="3" id="KW-0862">Zinc</keyword>